<comment type="subcellular location">
    <subcellularLocation>
        <location evidence="1">Secreted</location>
    </subcellularLocation>
</comment>
<dbReference type="PANTHER" id="PTHR14037">
    <property type="entry name" value="MAMMAGLOBIN-RELATED"/>
    <property type="match status" value="1"/>
</dbReference>
<keyword evidence="2" id="KW-0964">Secreted</keyword>
<dbReference type="SUPFAM" id="SSF48201">
    <property type="entry name" value="Uteroglobin-like"/>
    <property type="match status" value="1"/>
</dbReference>
<reference evidence="4" key="1">
    <citation type="submission" date="2025-08" db="UniProtKB">
        <authorList>
            <consortium name="Ensembl"/>
        </authorList>
    </citation>
    <scope>IDENTIFICATION</scope>
</reference>
<dbReference type="GO" id="GO:0030521">
    <property type="term" value="P:androgen receptor signaling pathway"/>
    <property type="evidence" value="ECO:0007669"/>
    <property type="project" value="TreeGrafter"/>
</dbReference>
<dbReference type="PANTHER" id="PTHR14037:SF4">
    <property type="entry name" value="MAMMAGLOBIN-B"/>
    <property type="match status" value="1"/>
</dbReference>
<evidence type="ECO:0000256" key="3">
    <source>
        <dbReference type="SAM" id="SignalP"/>
    </source>
</evidence>
<dbReference type="GO" id="GO:0005615">
    <property type="term" value="C:extracellular space"/>
    <property type="evidence" value="ECO:0007669"/>
    <property type="project" value="TreeGrafter"/>
</dbReference>
<feature type="chain" id="PRO_5034548269" evidence="3">
    <location>
        <begin position="19"/>
        <end position="93"/>
    </location>
</feature>
<evidence type="ECO:0000313" key="4">
    <source>
        <dbReference type="Ensembl" id="ENSPSMP00000032080.1"/>
    </source>
</evidence>
<keyword evidence="5" id="KW-1185">Reference proteome</keyword>
<evidence type="ECO:0000256" key="1">
    <source>
        <dbReference type="ARBA" id="ARBA00004613"/>
    </source>
</evidence>
<dbReference type="Pfam" id="PF01099">
    <property type="entry name" value="Uteroglobin"/>
    <property type="match status" value="1"/>
</dbReference>
<proteinExistence type="predicted"/>
<evidence type="ECO:0000313" key="5">
    <source>
        <dbReference type="Proteomes" id="UP000694414"/>
    </source>
</evidence>
<keyword evidence="3" id="KW-0732">Signal</keyword>
<protein>
    <submittedName>
        <fullName evidence="4">Uncharacterized protein</fullName>
    </submittedName>
</protein>
<dbReference type="PROSITE" id="PS51257">
    <property type="entry name" value="PROKAR_LIPOPROTEIN"/>
    <property type="match status" value="1"/>
</dbReference>
<sequence length="93" mass="10381">MKLLTVLLLVALPLYCSAGSGCQILEDTIAKLLNRNVSMSDIKSGLTEFLVGSNSSKSIDEFRQCFLNQSDETLKNIELMMQIIYNSPWCALF</sequence>
<evidence type="ECO:0000256" key="2">
    <source>
        <dbReference type="ARBA" id="ARBA00022525"/>
    </source>
</evidence>
<reference evidence="4" key="2">
    <citation type="submission" date="2025-09" db="UniProtKB">
        <authorList>
            <consortium name="Ensembl"/>
        </authorList>
    </citation>
    <scope>IDENTIFICATION</scope>
</reference>
<dbReference type="InterPro" id="IPR016126">
    <property type="entry name" value="Secretoglobin"/>
</dbReference>
<organism evidence="4 5">
    <name type="scientific">Prolemur simus</name>
    <name type="common">Greater bamboo lemur</name>
    <name type="synonym">Hapalemur simus</name>
    <dbReference type="NCBI Taxonomy" id="1328070"/>
    <lineage>
        <taxon>Eukaryota</taxon>
        <taxon>Metazoa</taxon>
        <taxon>Chordata</taxon>
        <taxon>Craniata</taxon>
        <taxon>Vertebrata</taxon>
        <taxon>Euteleostomi</taxon>
        <taxon>Mammalia</taxon>
        <taxon>Eutheria</taxon>
        <taxon>Euarchontoglires</taxon>
        <taxon>Primates</taxon>
        <taxon>Strepsirrhini</taxon>
        <taxon>Lemuriformes</taxon>
        <taxon>Lemuridae</taxon>
        <taxon>Prolemur</taxon>
    </lineage>
</organism>
<dbReference type="AlphaFoldDB" id="A0A8C9ADR6"/>
<feature type="signal peptide" evidence="3">
    <location>
        <begin position="1"/>
        <end position="18"/>
    </location>
</feature>
<dbReference type="InterPro" id="IPR035960">
    <property type="entry name" value="Secretoglobin_sf"/>
</dbReference>
<dbReference type="Proteomes" id="UP000694414">
    <property type="component" value="Unplaced"/>
</dbReference>
<dbReference type="Ensembl" id="ENSPSMT00000037023.1">
    <property type="protein sequence ID" value="ENSPSMP00000032080.1"/>
    <property type="gene ID" value="ENSPSMG00000022241.1"/>
</dbReference>
<dbReference type="PROSITE" id="PS51311">
    <property type="entry name" value="SCGB"/>
    <property type="match status" value="1"/>
</dbReference>
<accession>A0A8C9ADR6</accession>
<name>A0A8C9ADR6_PROSS</name>
<dbReference type="GeneTree" id="ENSGT00390000013802"/>